<dbReference type="KEGG" id="vg:18563007"/>
<name>M1F2B4_9CAUD</name>
<organism evidence="1 2">
    <name type="scientific">Cronobacter phage CR9</name>
    <dbReference type="NCBI Taxonomy" id="1162290"/>
    <lineage>
        <taxon>Viruses</taxon>
        <taxon>Duplodnaviria</taxon>
        <taxon>Heunggongvirae</taxon>
        <taxon>Uroviricota</taxon>
        <taxon>Caudoviricetes</taxon>
        <taxon>Vequintavirinae</taxon>
        <taxon>Certrevirus</taxon>
        <taxon>Certrevirus CR9</taxon>
    </lineage>
</organism>
<evidence type="ECO:0000313" key="1">
    <source>
        <dbReference type="EMBL" id="AFH21049.1"/>
    </source>
</evidence>
<keyword evidence="2" id="KW-1185">Reference proteome</keyword>
<evidence type="ECO:0000313" key="2">
    <source>
        <dbReference type="Proteomes" id="UP000011829"/>
    </source>
</evidence>
<dbReference type="Proteomes" id="UP000011829">
    <property type="component" value="Segment"/>
</dbReference>
<reference evidence="1 2" key="1">
    <citation type="submission" date="2012-02" db="EMBL/GenBank/DDBJ databases">
        <title>Complete Genome Sequence of Cronobacter sakazakii Bacteriophage CR9.</title>
        <authorList>
            <person name="Shin H."/>
            <person name="Lee J.-H."/>
            <person name="Kim Y."/>
            <person name="Ryu S."/>
        </authorList>
    </citation>
    <scope>NUCLEOTIDE SEQUENCE [LARGE SCALE GENOMIC DNA]</scope>
</reference>
<protein>
    <submittedName>
        <fullName evidence="1">Uncharacterized protein</fullName>
    </submittedName>
</protein>
<gene>
    <name evidence="1" type="ORF">CR9_165</name>
</gene>
<proteinExistence type="predicted"/>
<dbReference type="EMBL" id="JQ691611">
    <property type="protein sequence ID" value="AFH21049.1"/>
    <property type="molecule type" value="Genomic_DNA"/>
</dbReference>
<dbReference type="GeneID" id="18563007"/>
<accession>M1F2B4</accession>
<dbReference type="RefSeq" id="YP_009015127.1">
    <property type="nucleotide sequence ID" value="NC_023717.1"/>
</dbReference>
<sequence length="120" mass="13408">MIFNITELKKKMSEMLFNISEYGHPSYTIFEAVLSKCQKFELVIEVVPGRLLKLGSGKWGYKLDAYVQQLAAGADPMADDYCDDADTIASLDGEYCRTKAALFEAISEVINEAKENVIAR</sequence>